<keyword evidence="1" id="KW-0472">Membrane</keyword>
<feature type="transmembrane region" description="Helical" evidence="1">
    <location>
        <begin position="20"/>
        <end position="36"/>
    </location>
</feature>
<dbReference type="Proteomes" id="UP000619101">
    <property type="component" value="Unassembled WGS sequence"/>
</dbReference>
<reference evidence="2 3" key="1">
    <citation type="submission" date="2020-08" db="EMBL/GenBank/DDBJ databases">
        <title>A Genomic Blueprint of the Chicken Gut Microbiome.</title>
        <authorList>
            <person name="Gilroy R."/>
            <person name="Ravi A."/>
            <person name="Getino M."/>
            <person name="Pursley I."/>
            <person name="Horton D.L."/>
            <person name="Alikhan N.-F."/>
            <person name="Baker D."/>
            <person name="Gharbi K."/>
            <person name="Hall N."/>
            <person name="Watson M."/>
            <person name="Adriaenssens E.M."/>
            <person name="Foster-Nyarko E."/>
            <person name="Jarju S."/>
            <person name="Secka A."/>
            <person name="Antonio M."/>
            <person name="Oren A."/>
            <person name="Chaudhuri R."/>
            <person name="La Ragione R.M."/>
            <person name="Hildebrand F."/>
            <person name="Pallen M.J."/>
        </authorList>
    </citation>
    <scope>NUCLEOTIDE SEQUENCE [LARGE SCALE GENOMIC DNA]</scope>
    <source>
        <strain evidence="2 3">A46</strain>
    </source>
</reference>
<gene>
    <name evidence="2" type="ORF">H9635_04065</name>
</gene>
<keyword evidence="3" id="KW-1185">Reference proteome</keyword>
<dbReference type="RefSeq" id="WP_191698877.1">
    <property type="nucleotide sequence ID" value="NZ_JACSPZ010000002.1"/>
</dbReference>
<feature type="transmembrane region" description="Helical" evidence="1">
    <location>
        <begin position="130"/>
        <end position="149"/>
    </location>
</feature>
<comment type="caution">
    <text evidence="2">The sequence shown here is derived from an EMBL/GenBank/DDBJ whole genome shotgun (WGS) entry which is preliminary data.</text>
</comment>
<evidence type="ECO:0000313" key="2">
    <source>
        <dbReference type="EMBL" id="MBD8035904.1"/>
    </source>
</evidence>
<sequence length="157" mass="18660">MEQAKKYKEITNRKSTLVRYFYVGAMLLFYLSYILLENYRHHQSEKWKSINNLTLQDVQAIQQLAYWNTVLESLFIGLFLIGALFLYKKNREKLIYFIVLNICLFAFLFIMSYILSFFVQLPIGNLTQPLLIPTFILVPLMFYSSFISLKQRLGRSI</sequence>
<evidence type="ECO:0008006" key="4">
    <source>
        <dbReference type="Google" id="ProtNLM"/>
    </source>
</evidence>
<name>A0ABR8XVN7_9BACL</name>
<evidence type="ECO:0000256" key="1">
    <source>
        <dbReference type="SAM" id="Phobius"/>
    </source>
</evidence>
<protein>
    <recommendedName>
        <fullName evidence="4">Exosortase F system-associated protein</fullName>
    </recommendedName>
</protein>
<dbReference type="EMBL" id="JACSPZ010000002">
    <property type="protein sequence ID" value="MBD8035904.1"/>
    <property type="molecule type" value="Genomic_DNA"/>
</dbReference>
<feature type="transmembrane region" description="Helical" evidence="1">
    <location>
        <begin position="94"/>
        <end position="118"/>
    </location>
</feature>
<feature type="transmembrane region" description="Helical" evidence="1">
    <location>
        <begin position="65"/>
        <end position="87"/>
    </location>
</feature>
<keyword evidence="1" id="KW-0812">Transmembrane</keyword>
<evidence type="ECO:0000313" key="3">
    <source>
        <dbReference type="Proteomes" id="UP000619101"/>
    </source>
</evidence>
<accession>A0ABR8XVN7</accession>
<proteinExistence type="predicted"/>
<organism evidence="2 3">
    <name type="scientific">Solibacillus faecavium</name>
    <dbReference type="NCBI Taxonomy" id="2762221"/>
    <lineage>
        <taxon>Bacteria</taxon>
        <taxon>Bacillati</taxon>
        <taxon>Bacillota</taxon>
        <taxon>Bacilli</taxon>
        <taxon>Bacillales</taxon>
        <taxon>Caryophanaceae</taxon>
        <taxon>Solibacillus</taxon>
    </lineage>
</organism>
<keyword evidence="1" id="KW-1133">Transmembrane helix</keyword>